<evidence type="ECO:0000313" key="3">
    <source>
        <dbReference type="Proteomes" id="UP000191901"/>
    </source>
</evidence>
<feature type="domain" description="Putative restriction endonuclease" evidence="1">
    <location>
        <begin position="1"/>
        <end position="147"/>
    </location>
</feature>
<dbReference type="PANTHER" id="PTHR35400:SF1">
    <property type="entry name" value="SLR1083 PROTEIN"/>
    <property type="match status" value="1"/>
</dbReference>
<dbReference type="Pfam" id="PF05685">
    <property type="entry name" value="Uma2"/>
    <property type="match status" value="1"/>
</dbReference>
<dbReference type="Gene3D" id="3.90.1570.10">
    <property type="entry name" value="tt1808, chain A"/>
    <property type="match status" value="1"/>
</dbReference>
<dbReference type="KEGG" id="hhg:XM38_049560"/>
<sequence>MAALGTLHGRENSVVLKVVSLFAALNMIRVVEFLSTSLRKTGEREAQPDIAFYLGQNFRSPSLNNQPIDIEVYGAPQLAVEIASTTLSDDLGRKRLLYERLGVQEYWVVNVAISEVVAFAVADGGSREIRESQVLPGLGLSTVEDAMQRSQAEDDGALTRWLIQTFQG</sequence>
<accession>A0A1Z3HUN9</accession>
<reference evidence="2 3" key="1">
    <citation type="journal article" date="2016" name="Biochim. Biophys. Acta">
        <title>Characterization of red-shifted phycobilisomes isolated from the chlorophyll f-containing cyanobacterium Halomicronema hongdechloris.</title>
        <authorList>
            <person name="Li Y."/>
            <person name="Lin Y."/>
            <person name="Garvey C.J."/>
            <person name="Birch D."/>
            <person name="Corkery R.W."/>
            <person name="Loughlin P.C."/>
            <person name="Scheer H."/>
            <person name="Willows R.D."/>
            <person name="Chen M."/>
        </authorList>
    </citation>
    <scope>NUCLEOTIDE SEQUENCE [LARGE SCALE GENOMIC DNA]</scope>
    <source>
        <strain evidence="2 3">C2206</strain>
    </source>
</reference>
<dbReference type="RefSeq" id="WP_225889400.1">
    <property type="nucleotide sequence ID" value="NZ_CP021983.2"/>
</dbReference>
<dbReference type="InterPro" id="IPR012296">
    <property type="entry name" value="Nuclease_put_TT1808"/>
</dbReference>
<name>A0A1Z3HUN9_9CYAN</name>
<evidence type="ECO:0000313" key="2">
    <source>
        <dbReference type="EMBL" id="ASC73982.1"/>
    </source>
</evidence>
<dbReference type="PANTHER" id="PTHR35400">
    <property type="entry name" value="SLR1083 PROTEIN"/>
    <property type="match status" value="1"/>
</dbReference>
<dbReference type="AlphaFoldDB" id="A0A1Z3HUN9"/>
<dbReference type="Proteomes" id="UP000191901">
    <property type="component" value="Chromosome"/>
</dbReference>
<evidence type="ECO:0000259" key="1">
    <source>
        <dbReference type="Pfam" id="PF05685"/>
    </source>
</evidence>
<dbReference type="EMBL" id="CP021983">
    <property type="protein sequence ID" value="ASC73982.1"/>
    <property type="molecule type" value="Genomic_DNA"/>
</dbReference>
<protein>
    <recommendedName>
        <fullName evidence="1">Putative restriction endonuclease domain-containing protein</fullName>
    </recommendedName>
</protein>
<dbReference type="InterPro" id="IPR011335">
    <property type="entry name" value="Restrct_endonuc-II-like"/>
</dbReference>
<organism evidence="2 3">
    <name type="scientific">Halomicronema hongdechloris C2206</name>
    <dbReference type="NCBI Taxonomy" id="1641165"/>
    <lineage>
        <taxon>Bacteria</taxon>
        <taxon>Bacillati</taxon>
        <taxon>Cyanobacteriota</taxon>
        <taxon>Cyanophyceae</taxon>
        <taxon>Nodosilineales</taxon>
        <taxon>Nodosilineaceae</taxon>
        <taxon>Halomicronema</taxon>
    </lineage>
</organism>
<proteinExistence type="predicted"/>
<gene>
    <name evidence="2" type="ORF">XM38_049560</name>
</gene>
<dbReference type="CDD" id="cd06260">
    <property type="entry name" value="DUF820-like"/>
    <property type="match status" value="1"/>
</dbReference>
<dbReference type="SUPFAM" id="SSF52980">
    <property type="entry name" value="Restriction endonuclease-like"/>
    <property type="match status" value="1"/>
</dbReference>
<dbReference type="InterPro" id="IPR008538">
    <property type="entry name" value="Uma2"/>
</dbReference>
<keyword evidence="3" id="KW-1185">Reference proteome</keyword>